<keyword evidence="3" id="KW-1003">Cell membrane</keyword>
<feature type="transmembrane region" description="Helical" evidence="7">
    <location>
        <begin position="101"/>
        <end position="123"/>
    </location>
</feature>
<comment type="subcellular location">
    <subcellularLocation>
        <location evidence="1 7">Cell membrane</location>
        <topology evidence="1 7">Multi-pass membrane protein</topology>
    </subcellularLocation>
</comment>
<dbReference type="RefSeq" id="WP_091718366.1">
    <property type="nucleotide sequence ID" value="NZ_FNHS01000011.1"/>
</dbReference>
<evidence type="ECO:0000256" key="3">
    <source>
        <dbReference type="ARBA" id="ARBA00022475"/>
    </source>
</evidence>
<gene>
    <name evidence="9" type="ORF">SAMN05216360_111172</name>
</gene>
<dbReference type="PANTHER" id="PTHR43163">
    <property type="entry name" value="DIPEPTIDE TRANSPORT SYSTEM PERMEASE PROTEIN DPPB-RELATED"/>
    <property type="match status" value="1"/>
</dbReference>
<keyword evidence="10" id="KW-1185">Reference proteome</keyword>
<proteinExistence type="inferred from homology"/>
<accession>A0A1H0EGF1</accession>
<dbReference type="GO" id="GO:0055085">
    <property type="term" value="P:transmembrane transport"/>
    <property type="evidence" value="ECO:0007669"/>
    <property type="project" value="InterPro"/>
</dbReference>
<dbReference type="Pfam" id="PF19300">
    <property type="entry name" value="BPD_transp_1_N"/>
    <property type="match status" value="1"/>
</dbReference>
<feature type="transmembrane region" description="Helical" evidence="7">
    <location>
        <begin position="249"/>
        <end position="273"/>
    </location>
</feature>
<dbReference type="PANTHER" id="PTHR43163:SF9">
    <property type="entry name" value="ABC TRANSPORTER PERMEASE PROTEIN"/>
    <property type="match status" value="1"/>
</dbReference>
<evidence type="ECO:0000259" key="8">
    <source>
        <dbReference type="PROSITE" id="PS50928"/>
    </source>
</evidence>
<dbReference type="PROSITE" id="PS50928">
    <property type="entry name" value="ABC_TM1"/>
    <property type="match status" value="1"/>
</dbReference>
<dbReference type="Proteomes" id="UP000198704">
    <property type="component" value="Unassembled WGS sequence"/>
</dbReference>
<evidence type="ECO:0000256" key="6">
    <source>
        <dbReference type="ARBA" id="ARBA00023136"/>
    </source>
</evidence>
<protein>
    <submittedName>
        <fullName evidence="9">Peptide/nickel transport system permease protein</fullName>
    </submittedName>
</protein>
<dbReference type="STRING" id="582672.SAMN05216360_111172"/>
<keyword evidence="4 7" id="KW-0812">Transmembrane</keyword>
<sequence length="327" mass="34643">MTGLRRLGATAANAAGLLLAVVVLNFLLIQAAPGDPAQVIAGEMGGASPEIMAEIRTRYGLDRSLPEQLATYVGKVVRGDLGYSFFFNEPVSRLILGRLPATALLVLSSLGLAVLAGAGLGILGARRPNGLLSHVVSLVAIAGNAAPVFWTGLMLLVVFASLWPVLPVAGMEDVATPRHGLAYGLDVAQHLVLPALTLGIVYVAQYSRLMRASMIDALNADYVRTARAKGLPERIVVGKHALRNALIPLVTMVGLQFGQLFAGAILVETVFAWPGLGRLTFDSILRRDYPTLLGILFCSALLVIAANLVTDLLYRLIDPRIRAGRPA</sequence>
<feature type="transmembrane region" description="Helical" evidence="7">
    <location>
        <begin position="293"/>
        <end position="314"/>
    </location>
</feature>
<comment type="similarity">
    <text evidence="7">Belongs to the binding-protein-dependent transport system permease family.</text>
</comment>
<feature type="transmembrane region" description="Helical" evidence="7">
    <location>
        <begin position="183"/>
        <end position="204"/>
    </location>
</feature>
<keyword evidence="2 7" id="KW-0813">Transport</keyword>
<dbReference type="OrthoDB" id="9805855at2"/>
<evidence type="ECO:0000256" key="4">
    <source>
        <dbReference type="ARBA" id="ARBA00022692"/>
    </source>
</evidence>
<evidence type="ECO:0000256" key="5">
    <source>
        <dbReference type="ARBA" id="ARBA00022989"/>
    </source>
</evidence>
<dbReference type="GO" id="GO:0005886">
    <property type="term" value="C:plasma membrane"/>
    <property type="evidence" value="ECO:0007669"/>
    <property type="project" value="UniProtKB-SubCell"/>
</dbReference>
<feature type="transmembrane region" description="Helical" evidence="7">
    <location>
        <begin position="135"/>
        <end position="163"/>
    </location>
</feature>
<reference evidence="10" key="1">
    <citation type="submission" date="2016-10" db="EMBL/GenBank/DDBJ databases">
        <authorList>
            <person name="Varghese N."/>
            <person name="Submissions S."/>
        </authorList>
    </citation>
    <scope>NUCLEOTIDE SEQUENCE [LARGE SCALE GENOMIC DNA]</scope>
    <source>
        <strain evidence="10">BL47</strain>
    </source>
</reference>
<dbReference type="CDD" id="cd06261">
    <property type="entry name" value="TM_PBP2"/>
    <property type="match status" value="1"/>
</dbReference>
<keyword evidence="6 7" id="KW-0472">Membrane</keyword>
<dbReference type="Pfam" id="PF00528">
    <property type="entry name" value="BPD_transp_1"/>
    <property type="match status" value="1"/>
</dbReference>
<keyword evidence="5 7" id="KW-1133">Transmembrane helix</keyword>
<evidence type="ECO:0000313" key="9">
    <source>
        <dbReference type="EMBL" id="SDN81418.1"/>
    </source>
</evidence>
<feature type="transmembrane region" description="Helical" evidence="7">
    <location>
        <begin position="7"/>
        <end position="29"/>
    </location>
</feature>
<dbReference type="Gene3D" id="1.10.3720.10">
    <property type="entry name" value="MetI-like"/>
    <property type="match status" value="1"/>
</dbReference>
<feature type="domain" description="ABC transmembrane type-1" evidence="8">
    <location>
        <begin position="99"/>
        <end position="314"/>
    </location>
</feature>
<dbReference type="SUPFAM" id="SSF161098">
    <property type="entry name" value="MetI-like"/>
    <property type="match status" value="1"/>
</dbReference>
<evidence type="ECO:0000313" key="10">
    <source>
        <dbReference type="Proteomes" id="UP000198704"/>
    </source>
</evidence>
<dbReference type="EMBL" id="FNHS01000011">
    <property type="protein sequence ID" value="SDN81418.1"/>
    <property type="molecule type" value="Genomic_DNA"/>
</dbReference>
<dbReference type="InterPro" id="IPR000515">
    <property type="entry name" value="MetI-like"/>
</dbReference>
<evidence type="ECO:0000256" key="2">
    <source>
        <dbReference type="ARBA" id="ARBA00022448"/>
    </source>
</evidence>
<name>A0A1H0EGF1_9HYPH</name>
<dbReference type="InterPro" id="IPR035906">
    <property type="entry name" value="MetI-like_sf"/>
</dbReference>
<organism evidence="9 10">
    <name type="scientific">Methylobacterium phyllostachyos</name>
    <dbReference type="NCBI Taxonomy" id="582672"/>
    <lineage>
        <taxon>Bacteria</taxon>
        <taxon>Pseudomonadati</taxon>
        <taxon>Pseudomonadota</taxon>
        <taxon>Alphaproteobacteria</taxon>
        <taxon>Hyphomicrobiales</taxon>
        <taxon>Methylobacteriaceae</taxon>
        <taxon>Methylobacterium</taxon>
    </lineage>
</organism>
<evidence type="ECO:0000256" key="7">
    <source>
        <dbReference type="RuleBase" id="RU363032"/>
    </source>
</evidence>
<dbReference type="InterPro" id="IPR045621">
    <property type="entry name" value="BPD_transp_1_N"/>
</dbReference>
<evidence type="ECO:0000256" key="1">
    <source>
        <dbReference type="ARBA" id="ARBA00004651"/>
    </source>
</evidence>
<dbReference type="AlphaFoldDB" id="A0A1H0EGF1"/>